<dbReference type="Proteomes" id="UP001141961">
    <property type="component" value="Unassembled WGS sequence"/>
</dbReference>
<dbReference type="Gene3D" id="2.60.120.200">
    <property type="match status" value="1"/>
</dbReference>
<evidence type="ECO:0000313" key="2">
    <source>
        <dbReference type="Proteomes" id="UP001141961"/>
    </source>
</evidence>
<comment type="caution">
    <text evidence="1">The sequence shown here is derived from an EMBL/GenBank/DDBJ whole genome shotgun (WGS) entry which is preliminary data.</text>
</comment>
<accession>A0AAW6B616</accession>
<dbReference type="EMBL" id="JAOTHD010000001">
    <property type="protein sequence ID" value="MDB6245871.1"/>
    <property type="molecule type" value="Genomic_DNA"/>
</dbReference>
<gene>
    <name evidence="1" type="ORF">ODV14_00565</name>
</gene>
<evidence type="ECO:0000313" key="1">
    <source>
        <dbReference type="EMBL" id="MDB6245871.1"/>
    </source>
</evidence>
<protein>
    <submittedName>
        <fullName evidence="1">Uncharacterized protein</fullName>
    </submittedName>
</protein>
<organism evidence="1 2">
    <name type="scientific">Lactobacillus amylovorus</name>
    <dbReference type="NCBI Taxonomy" id="1604"/>
    <lineage>
        <taxon>Bacteria</taxon>
        <taxon>Bacillati</taxon>
        <taxon>Bacillota</taxon>
        <taxon>Bacilli</taxon>
        <taxon>Lactobacillales</taxon>
        <taxon>Lactobacillaceae</taxon>
        <taxon>Lactobacillus</taxon>
    </lineage>
</organism>
<sequence>MGIAFQLGNPDELGIAGGDLGIGGLPDAVGFKFDTFFNKDGNTYPQTNPKALTDDKCIGHKYGDVLVPSISGPYGSYPDDTTPDPQDPNKYYFDTHINTTSTMDKGFVYTSDIKDPDKVYGDTYVDKDGNLQGQIRILDKNDPNWYKGYTRYFTHPITSESAN</sequence>
<dbReference type="AlphaFoldDB" id="A0AAW6B616"/>
<dbReference type="RefSeq" id="WP_162252721.1">
    <property type="nucleotide sequence ID" value="NZ_CP083726.1"/>
</dbReference>
<reference evidence="1" key="1">
    <citation type="journal article" date="2022" name="Microorganisms">
        <title>Antibiotic Susceptibility, Resistance Gene Determinants and Corresponding Genomic Regions in Lactobacillus amylovorus Isolates Derived from Wild Boars and Domestic Pigs.</title>
        <authorList>
            <person name="Moravkova M."/>
            <person name="Kostovova I."/>
            <person name="Kavanova K."/>
            <person name="Pechar R."/>
            <person name="Stanek S."/>
            <person name="Brychta A."/>
            <person name="Zeman M."/>
            <person name="Kubasova T."/>
        </authorList>
    </citation>
    <scope>NUCLEOTIDE SEQUENCE</scope>
    <source>
        <strain evidence="1">M597B</strain>
    </source>
</reference>
<name>A0AAW6B616_LACAM</name>
<reference evidence="1" key="2">
    <citation type="submission" date="2022-10" db="EMBL/GenBank/DDBJ databases">
        <authorList>
            <person name="Kostovova I."/>
            <person name="Moravkova M."/>
            <person name="Pechar R."/>
        </authorList>
    </citation>
    <scope>NUCLEOTIDE SEQUENCE</scope>
    <source>
        <strain evidence="1">M597B</strain>
    </source>
</reference>
<proteinExistence type="predicted"/>